<dbReference type="GO" id="GO:0016853">
    <property type="term" value="F:isomerase activity"/>
    <property type="evidence" value="ECO:0007669"/>
    <property type="project" value="UniProtKB-KW"/>
</dbReference>
<evidence type="ECO:0000256" key="2">
    <source>
        <dbReference type="ARBA" id="ARBA00007637"/>
    </source>
</evidence>
<keyword evidence="8" id="KW-1185">Reference proteome</keyword>
<evidence type="ECO:0000313" key="8">
    <source>
        <dbReference type="Proteomes" id="UP001605036"/>
    </source>
</evidence>
<dbReference type="Gene3D" id="3.90.25.10">
    <property type="entry name" value="UDP-galactose 4-epimerase, domain 1"/>
    <property type="match status" value="1"/>
</dbReference>
<accession>A0ABD1XJ43</accession>
<dbReference type="PANTHER" id="PTHR43725">
    <property type="entry name" value="UDP-GLUCOSE 4-EPIMERASE"/>
    <property type="match status" value="1"/>
</dbReference>
<dbReference type="InterPro" id="IPR016040">
    <property type="entry name" value="NAD(P)-bd_dom"/>
</dbReference>
<comment type="similarity">
    <text evidence="2">Belongs to the NAD(P)-dependent epimerase/dehydratase family.</text>
</comment>
<organism evidence="7 8">
    <name type="scientific">Riccia fluitans</name>
    <dbReference type="NCBI Taxonomy" id="41844"/>
    <lineage>
        <taxon>Eukaryota</taxon>
        <taxon>Viridiplantae</taxon>
        <taxon>Streptophyta</taxon>
        <taxon>Embryophyta</taxon>
        <taxon>Marchantiophyta</taxon>
        <taxon>Marchantiopsida</taxon>
        <taxon>Marchantiidae</taxon>
        <taxon>Marchantiales</taxon>
        <taxon>Ricciaceae</taxon>
        <taxon>Riccia</taxon>
    </lineage>
</organism>
<dbReference type="Pfam" id="PF16363">
    <property type="entry name" value="GDP_Man_Dehyd"/>
    <property type="match status" value="1"/>
</dbReference>
<gene>
    <name evidence="7" type="ORF">R1flu_027347</name>
</gene>
<feature type="domain" description="NAD(P)-binding" evidence="6">
    <location>
        <begin position="80"/>
        <end position="396"/>
    </location>
</feature>
<dbReference type="InterPro" id="IPR005886">
    <property type="entry name" value="UDP_G4E"/>
</dbReference>
<evidence type="ECO:0000256" key="1">
    <source>
        <dbReference type="ARBA" id="ARBA00001911"/>
    </source>
</evidence>
<dbReference type="PANTHER" id="PTHR43725:SF53">
    <property type="entry name" value="UDP-ARABINOSE 4-EPIMERASE 1"/>
    <property type="match status" value="1"/>
</dbReference>
<keyword evidence="4" id="KW-0413">Isomerase</keyword>
<evidence type="ECO:0000259" key="6">
    <source>
        <dbReference type="Pfam" id="PF16363"/>
    </source>
</evidence>
<dbReference type="CDD" id="cd05247">
    <property type="entry name" value="UDP_G4E_1_SDR_e"/>
    <property type="match status" value="1"/>
</dbReference>
<reference evidence="7 8" key="1">
    <citation type="submission" date="2024-09" db="EMBL/GenBank/DDBJ databases">
        <title>Chromosome-scale assembly of Riccia fluitans.</title>
        <authorList>
            <person name="Paukszto L."/>
            <person name="Sawicki J."/>
            <person name="Karawczyk K."/>
            <person name="Piernik-Szablinska J."/>
            <person name="Szczecinska M."/>
            <person name="Mazdziarz M."/>
        </authorList>
    </citation>
    <scope>NUCLEOTIDE SEQUENCE [LARGE SCALE GENOMIC DNA]</scope>
    <source>
        <strain evidence="7">Rf_01</strain>
        <tissue evidence="7">Aerial parts of the thallus</tissue>
    </source>
</reference>
<comment type="cofactor">
    <cofactor evidence="1">
        <name>NAD(+)</name>
        <dbReference type="ChEBI" id="CHEBI:57540"/>
    </cofactor>
</comment>
<evidence type="ECO:0000256" key="5">
    <source>
        <dbReference type="ARBA" id="ARBA00023277"/>
    </source>
</evidence>
<comment type="caution">
    <text evidence="7">The sequence shown here is derived from an EMBL/GenBank/DDBJ whole genome shotgun (WGS) entry which is preliminary data.</text>
</comment>
<proteinExistence type="inferred from homology"/>
<evidence type="ECO:0000313" key="7">
    <source>
        <dbReference type="EMBL" id="KAL2608774.1"/>
    </source>
</evidence>
<name>A0ABD1XJ43_9MARC</name>
<sequence>MGGRCPLEDRDPALSAFIFVLRGKLQRSAAIFSVSVEAGTSPSSVVVLCLIGPDTGSNMGKETPQLPQREKEKHDPEHVLVTGGAGYIGSHAALRLLELGLTVTVLDDLSRGNRGAIRVLEKIASPGQFQFIKADMTDLEELHRIFAVSDFDVVMHFAALTNVGESHAKPMLYYKMNTACIVNILDAMRVHNVDKFIYSSTCATYGNPKQVPITEDTPQVPVNPYGLSKRMAEEVVKDYSHSNKKFSAAVLRYSCIVGADPNCRLGEAPSPELKMYSRLITACAYATLGRLPSVKIYGTNHPTEDGTCVRDYIHVLDLVNAHIAAMNHLKEGQVQVFNVGTGKGYTVRDFIAAWEKVTGKSIIVEELQESRPGDPSKVYCDPSKLENELGWKPDYGNLESALATAWSWYQANPDGFSSSP</sequence>
<dbReference type="InterPro" id="IPR036291">
    <property type="entry name" value="NAD(P)-bd_dom_sf"/>
</dbReference>
<evidence type="ECO:0000256" key="4">
    <source>
        <dbReference type="ARBA" id="ARBA00023235"/>
    </source>
</evidence>
<dbReference type="AlphaFoldDB" id="A0ABD1XJ43"/>
<dbReference type="SUPFAM" id="SSF51735">
    <property type="entry name" value="NAD(P)-binding Rossmann-fold domains"/>
    <property type="match status" value="1"/>
</dbReference>
<dbReference type="EMBL" id="JBHFFA010000008">
    <property type="protein sequence ID" value="KAL2608774.1"/>
    <property type="molecule type" value="Genomic_DNA"/>
</dbReference>
<dbReference type="Gene3D" id="3.40.50.720">
    <property type="entry name" value="NAD(P)-binding Rossmann-like Domain"/>
    <property type="match status" value="1"/>
</dbReference>
<dbReference type="Proteomes" id="UP001605036">
    <property type="component" value="Unassembled WGS sequence"/>
</dbReference>
<dbReference type="NCBIfam" id="TIGR01179">
    <property type="entry name" value="galE"/>
    <property type="match status" value="1"/>
</dbReference>
<protein>
    <recommendedName>
        <fullName evidence="6">NAD(P)-binding domain-containing protein</fullName>
    </recommendedName>
</protein>
<keyword evidence="5" id="KW-0119">Carbohydrate metabolism</keyword>
<keyword evidence="3" id="KW-0520">NAD</keyword>
<evidence type="ECO:0000256" key="3">
    <source>
        <dbReference type="ARBA" id="ARBA00023027"/>
    </source>
</evidence>